<dbReference type="EMBL" id="LLXV01000053">
    <property type="protein sequence ID" value="KRG48948.1"/>
    <property type="molecule type" value="Genomic_DNA"/>
</dbReference>
<protein>
    <submittedName>
        <fullName evidence="1">Uncharacterized protein</fullName>
    </submittedName>
</protein>
<proteinExistence type="predicted"/>
<comment type="caution">
    <text evidence="1">The sequence shown here is derived from an EMBL/GenBank/DDBJ whole genome shotgun (WGS) entry which is preliminary data.</text>
</comment>
<evidence type="ECO:0000313" key="2">
    <source>
        <dbReference type="Proteomes" id="UP000051757"/>
    </source>
</evidence>
<organism evidence="1 2">
    <name type="scientific">Stenotrophomonas beteli</name>
    <dbReference type="NCBI Taxonomy" id="3384461"/>
    <lineage>
        <taxon>Bacteria</taxon>
        <taxon>Pseudomonadati</taxon>
        <taxon>Pseudomonadota</taxon>
        <taxon>Gammaproteobacteria</taxon>
        <taxon>Lysobacterales</taxon>
        <taxon>Lysobacteraceae</taxon>
        <taxon>Stenotrophomonas</taxon>
        <taxon>Stenotrophomonas maltophilia group</taxon>
    </lineage>
</organism>
<sequence>MRITDFLVMDGEGDQIPADPHGNHVAFNCFECGYPVVAGSLEKERGSDEDCPAACRGCGAEYFVDLRLGSKKMYIHLL</sequence>
<keyword evidence="2" id="KW-1185">Reference proteome</keyword>
<reference evidence="1 2" key="1">
    <citation type="journal article" date="2016" name="Front. Microbiol.">
        <title>Genome Sequence of Type Strains of Genus Stenotrophomonas.</title>
        <authorList>
            <person name="Patil P.P."/>
            <person name="Midha S."/>
            <person name="Kumar S."/>
            <person name="Patil P.B."/>
        </authorList>
    </citation>
    <scope>NUCLEOTIDE SEQUENCE [LARGE SCALE GENOMIC DNA]</scope>
    <source>
        <strain evidence="1 2">LMG 978</strain>
    </source>
</reference>
<accession>A0A0R0B679</accession>
<name>A0A0R0B679_9GAMM</name>
<dbReference type="AlphaFoldDB" id="A0A0R0B679"/>
<evidence type="ECO:0000313" key="1">
    <source>
        <dbReference type="EMBL" id="KRG48948.1"/>
    </source>
</evidence>
<dbReference type="Proteomes" id="UP000051757">
    <property type="component" value="Unassembled WGS sequence"/>
</dbReference>
<gene>
    <name evidence="1" type="ORF">ARC23_16100</name>
</gene>
<dbReference type="OrthoDB" id="6039368at2"/>